<name>A0A1L3YSK8_ECOLX</name>
<sequence>MKKYCYSQITAKNEKMAQSNNNFTFSRPLWLLSGPFQ</sequence>
<evidence type="ECO:0000313" key="3">
    <source>
        <dbReference type="Proteomes" id="UP000185794"/>
    </source>
</evidence>
<dbReference type="Proteomes" id="UP000236598">
    <property type="component" value="Unassembled WGS sequence"/>
</dbReference>
<reference evidence="2 4" key="2">
    <citation type="submission" date="2018-01" db="EMBL/GenBank/DDBJ databases">
        <title>Draft Genomic Sequencing Of Potential Extraintestinal Pathogenic Escherichia coli B8S18 Isolated From Retail Chicken Skin.</title>
        <authorList>
            <person name="Xu A."/>
            <person name="Tilman S."/>
            <person name="Wisser-Parker K."/>
            <person name="Sheen S."/>
            <person name="Sommers C."/>
        </authorList>
    </citation>
    <scope>NUCLEOTIDE SEQUENCE [LARGE SCALE GENOMIC DNA]</scope>
    <source>
        <strain evidence="2 4">B8S18Com</strain>
    </source>
</reference>
<dbReference type="EMBL" id="LRKC01000167">
    <property type="protein sequence ID" value="OKV05272.1"/>
    <property type="molecule type" value="Genomic_DNA"/>
</dbReference>
<organism evidence="1 3">
    <name type="scientific">Escherichia coli</name>
    <dbReference type="NCBI Taxonomy" id="562"/>
    <lineage>
        <taxon>Bacteria</taxon>
        <taxon>Pseudomonadati</taxon>
        <taxon>Pseudomonadota</taxon>
        <taxon>Gammaproteobacteria</taxon>
        <taxon>Enterobacterales</taxon>
        <taxon>Enterobacteriaceae</taxon>
        <taxon>Escherichia</taxon>
    </lineage>
</organism>
<evidence type="ECO:0000313" key="1">
    <source>
        <dbReference type="EMBL" id="OKV05272.1"/>
    </source>
</evidence>
<proteinExistence type="predicted"/>
<gene>
    <name evidence="1" type="ORF">AWP47_25820</name>
    <name evidence="2" type="ORF">C2M16_19480</name>
</gene>
<evidence type="ECO:0000313" key="4">
    <source>
        <dbReference type="Proteomes" id="UP000236598"/>
    </source>
</evidence>
<protein>
    <submittedName>
        <fullName evidence="1">DNA-binding protein</fullName>
    </submittedName>
</protein>
<dbReference type="AlphaFoldDB" id="A0A1L3YSK8"/>
<dbReference type="GO" id="GO:0003677">
    <property type="term" value="F:DNA binding"/>
    <property type="evidence" value="ECO:0007669"/>
    <property type="project" value="UniProtKB-KW"/>
</dbReference>
<comment type="caution">
    <text evidence="1">The sequence shown here is derived from an EMBL/GenBank/DDBJ whole genome shotgun (WGS) entry which is preliminary data.</text>
</comment>
<evidence type="ECO:0000313" key="2">
    <source>
        <dbReference type="EMBL" id="PNY66150.1"/>
    </source>
</evidence>
<accession>A0A1L3YSK8</accession>
<keyword evidence="1" id="KW-0238">DNA-binding</keyword>
<dbReference type="EMBL" id="PPHQ01000017">
    <property type="protein sequence ID" value="PNY66150.1"/>
    <property type="molecule type" value="Genomic_DNA"/>
</dbReference>
<reference evidence="1 3" key="1">
    <citation type="journal article" date="2017" name="Front. Cell. Infect. Microbiol.">
        <title>Chaperone-usher pili loci of human colonization factor-negative enterotoxigenic Escherichia coli.</title>
        <authorList>
            <person name="Del Canto F."/>
            <person name="Vidal R."/>
            <person name="Stine O.C."/>
            <person name="Pop M."/>
        </authorList>
    </citation>
    <scope>NUCLEOTIDE SEQUENCE [LARGE SCALE GENOMIC DNA]</scope>
    <source>
        <strain evidence="1 3">700324</strain>
    </source>
</reference>
<dbReference type="Proteomes" id="UP000185794">
    <property type="component" value="Unassembled WGS sequence"/>
</dbReference>